<sequence>MRLECRVCGEAHHESGRLTLFFFLFFFFFFFLFVFLQLTRFESVSRGVARLLYGISGKFKRRTKVDELCGEPQELGTLLRPAHAELLHLAATRPTLVGWLLWRFRASEARARGESASRILDGGIPSGESLPVFLGPGHWSPALGASGIPTLAHCLVPREVFLGKS</sequence>
<dbReference type="Proteomes" id="UP000241462">
    <property type="component" value="Unassembled WGS sequence"/>
</dbReference>
<evidence type="ECO:0000256" key="1">
    <source>
        <dbReference type="SAM" id="Phobius"/>
    </source>
</evidence>
<reference evidence="2 3" key="1">
    <citation type="journal article" date="2018" name="Mycol. Prog.">
        <title>Coniella lustricola, a new species from submerged detritus.</title>
        <authorList>
            <person name="Raudabaugh D.B."/>
            <person name="Iturriaga T."/>
            <person name="Carver A."/>
            <person name="Mondo S."/>
            <person name="Pangilinan J."/>
            <person name="Lipzen A."/>
            <person name="He G."/>
            <person name="Amirebrahimi M."/>
            <person name="Grigoriev I.V."/>
            <person name="Miller A.N."/>
        </authorList>
    </citation>
    <scope>NUCLEOTIDE SEQUENCE [LARGE SCALE GENOMIC DNA]</scope>
    <source>
        <strain evidence="2 3">B22-T-1</strain>
    </source>
</reference>
<dbReference type="AlphaFoldDB" id="A0A2T2ZZ84"/>
<gene>
    <name evidence="2" type="ORF">BD289DRAFT_78782</name>
</gene>
<feature type="transmembrane region" description="Helical" evidence="1">
    <location>
        <begin position="20"/>
        <end position="38"/>
    </location>
</feature>
<proteinExistence type="predicted"/>
<keyword evidence="1" id="KW-0812">Transmembrane</keyword>
<protein>
    <submittedName>
        <fullName evidence="2">Uncharacterized protein</fullName>
    </submittedName>
</protein>
<accession>A0A2T2ZZ84</accession>
<keyword evidence="1" id="KW-1133">Transmembrane helix</keyword>
<organism evidence="2 3">
    <name type="scientific">Coniella lustricola</name>
    <dbReference type="NCBI Taxonomy" id="2025994"/>
    <lineage>
        <taxon>Eukaryota</taxon>
        <taxon>Fungi</taxon>
        <taxon>Dikarya</taxon>
        <taxon>Ascomycota</taxon>
        <taxon>Pezizomycotina</taxon>
        <taxon>Sordariomycetes</taxon>
        <taxon>Sordariomycetidae</taxon>
        <taxon>Diaporthales</taxon>
        <taxon>Schizoparmaceae</taxon>
        <taxon>Coniella</taxon>
    </lineage>
</organism>
<evidence type="ECO:0000313" key="2">
    <source>
        <dbReference type="EMBL" id="PSR80024.1"/>
    </source>
</evidence>
<keyword evidence="1" id="KW-0472">Membrane</keyword>
<dbReference type="InParanoid" id="A0A2T2ZZ84"/>
<keyword evidence="3" id="KW-1185">Reference proteome</keyword>
<evidence type="ECO:0000313" key="3">
    <source>
        <dbReference type="Proteomes" id="UP000241462"/>
    </source>
</evidence>
<dbReference type="EMBL" id="KZ678547">
    <property type="protein sequence ID" value="PSR80024.1"/>
    <property type="molecule type" value="Genomic_DNA"/>
</dbReference>
<name>A0A2T2ZZ84_9PEZI</name>